<name>A0A942U4H5_9BACI</name>
<dbReference type="PANTHER" id="PTHR31284">
    <property type="entry name" value="ACID PHOSPHATASE-LIKE PROTEIN"/>
    <property type="match status" value="1"/>
</dbReference>
<comment type="caution">
    <text evidence="3">The sequence shown here is derived from an EMBL/GenBank/DDBJ whole genome shotgun (WGS) entry which is preliminary data.</text>
</comment>
<dbReference type="SFLD" id="SFLDS00003">
    <property type="entry name" value="Haloacid_Dehalogenase"/>
    <property type="match status" value="1"/>
</dbReference>
<dbReference type="InterPro" id="IPR036412">
    <property type="entry name" value="HAD-like_sf"/>
</dbReference>
<dbReference type="SFLD" id="SFLDG01125">
    <property type="entry name" value="C1.1:_Acid_Phosphatase_Like"/>
    <property type="match status" value="1"/>
</dbReference>
<evidence type="ECO:0000313" key="3">
    <source>
        <dbReference type="EMBL" id="MBS4212268.1"/>
    </source>
</evidence>
<dbReference type="Pfam" id="PF03767">
    <property type="entry name" value="Acid_phosphat_B"/>
    <property type="match status" value="1"/>
</dbReference>
<keyword evidence="3" id="KW-0449">Lipoprotein</keyword>
<dbReference type="CDD" id="cd07534">
    <property type="entry name" value="HAD_CAP"/>
    <property type="match status" value="1"/>
</dbReference>
<evidence type="ECO:0000256" key="2">
    <source>
        <dbReference type="SAM" id="SignalP"/>
    </source>
</evidence>
<dbReference type="RefSeq" id="WP_213116730.1">
    <property type="nucleotide sequence ID" value="NZ_JAGYPF010000001.1"/>
</dbReference>
<protein>
    <submittedName>
        <fullName evidence="3">5'-nucleotidase, lipoprotein e(P4) family</fullName>
    </submittedName>
</protein>
<sequence>MRKLTMLFAAALCLLIFPNSLGLAMTEKSPLESLYEQNTMSVLWFQKSGEAKALYYQGYYLGRLRLDEILSKKEKGNGLKPAIVLDIDETVLDNSPYHAWMVQTGKGDPIDWSDWFNRAEAKPLPGALDFLKYAESREVEIFYISNRKEAQKEATIKNLQMVGAPKADAKHVLLQQEKEIGKEIRREQVAKDYDIVLLFGDNLGDFKGFDQLSAVDRIKSVDRINAEFGSKFIVFPNPMYGDWEGAIYDYDLKKTPAEYMKIRKDNLQSFEP</sequence>
<dbReference type="GO" id="GO:0009279">
    <property type="term" value="C:cell outer membrane"/>
    <property type="evidence" value="ECO:0007669"/>
    <property type="project" value="InterPro"/>
</dbReference>
<dbReference type="AlphaFoldDB" id="A0A942U4H5"/>
<keyword evidence="4" id="KW-1185">Reference proteome</keyword>
<gene>
    <name evidence="3" type="ORF">KHA99_07310</name>
</gene>
<dbReference type="SUPFAM" id="SSF56784">
    <property type="entry name" value="HAD-like"/>
    <property type="match status" value="1"/>
</dbReference>
<dbReference type="NCBIfam" id="TIGR01533">
    <property type="entry name" value="lipo_e_P4"/>
    <property type="match status" value="1"/>
</dbReference>
<dbReference type="InterPro" id="IPR006423">
    <property type="entry name" value="Lipo_e_P4"/>
</dbReference>
<dbReference type="Gene3D" id="3.40.50.1000">
    <property type="entry name" value="HAD superfamily/HAD-like"/>
    <property type="match status" value="1"/>
</dbReference>
<organism evidence="3 4">
    <name type="scientific">Neobacillus rhizophilus</name>
    <dbReference type="NCBI Taxonomy" id="2833579"/>
    <lineage>
        <taxon>Bacteria</taxon>
        <taxon>Bacillati</taxon>
        <taxon>Bacillota</taxon>
        <taxon>Bacilli</taxon>
        <taxon>Bacillales</taxon>
        <taxon>Bacillaceae</taxon>
        <taxon>Neobacillus</taxon>
    </lineage>
</organism>
<accession>A0A942U4H5</accession>
<dbReference type="PANTHER" id="PTHR31284:SF10">
    <property type="entry name" value="ACID PHOSPHATASE-LIKE PROTEIN"/>
    <property type="match status" value="1"/>
</dbReference>
<feature type="signal peptide" evidence="2">
    <location>
        <begin position="1"/>
        <end position="24"/>
    </location>
</feature>
<keyword evidence="1 2" id="KW-0732">Signal</keyword>
<dbReference type="InterPro" id="IPR005519">
    <property type="entry name" value="Acid_phosphat_B-like"/>
</dbReference>
<dbReference type="Proteomes" id="UP000679749">
    <property type="component" value="Unassembled WGS sequence"/>
</dbReference>
<evidence type="ECO:0000256" key="1">
    <source>
        <dbReference type="ARBA" id="ARBA00022729"/>
    </source>
</evidence>
<proteinExistence type="predicted"/>
<reference evidence="3" key="1">
    <citation type="submission" date="2021-05" db="EMBL/GenBank/DDBJ databases">
        <title>Novel Bacillus species.</title>
        <authorList>
            <person name="Liu G."/>
        </authorList>
    </citation>
    <scope>NUCLEOTIDE SEQUENCE</scope>
    <source>
        <strain evidence="3">FJAT-49825</strain>
    </source>
</reference>
<dbReference type="EMBL" id="JAGYPF010000001">
    <property type="protein sequence ID" value="MBS4212268.1"/>
    <property type="molecule type" value="Genomic_DNA"/>
</dbReference>
<feature type="chain" id="PRO_5036830784" evidence="2">
    <location>
        <begin position="25"/>
        <end position="272"/>
    </location>
</feature>
<dbReference type="InterPro" id="IPR023214">
    <property type="entry name" value="HAD_sf"/>
</dbReference>
<evidence type="ECO:0000313" key="4">
    <source>
        <dbReference type="Proteomes" id="UP000679749"/>
    </source>
</evidence>
<dbReference type="PIRSF" id="PIRSF019271">
    <property type="entry name" value="Acid_Ptase_C"/>
    <property type="match status" value="1"/>
</dbReference>